<sequence length="88" mass="10075">MPQEDINPLNQAQMHGGSTKKSAPDLSPTKQKKQQAVQERKRKQQSKRGKKWLVLLLLILLYIYTLLLPPILCILGSSISILYKNYID</sequence>
<feature type="region of interest" description="Disordered" evidence="1">
    <location>
        <begin position="1"/>
        <end position="48"/>
    </location>
</feature>
<keyword evidence="2" id="KW-0472">Membrane</keyword>
<evidence type="ECO:0000313" key="3">
    <source>
        <dbReference type="EMBL" id="ONL93477.1"/>
    </source>
</evidence>
<accession>A0A1D6JN60</accession>
<proteinExistence type="predicted"/>
<feature type="transmembrane region" description="Helical" evidence="2">
    <location>
        <begin position="52"/>
        <end position="83"/>
    </location>
</feature>
<gene>
    <name evidence="3" type="ORF">ZEAMMB73_Zm00001d027577</name>
</gene>
<evidence type="ECO:0000256" key="2">
    <source>
        <dbReference type="SAM" id="Phobius"/>
    </source>
</evidence>
<protein>
    <submittedName>
        <fullName evidence="3">Centromere protein C</fullName>
    </submittedName>
</protein>
<keyword evidence="2" id="KW-0812">Transmembrane</keyword>
<organism evidence="3">
    <name type="scientific">Zea mays</name>
    <name type="common">Maize</name>
    <dbReference type="NCBI Taxonomy" id="4577"/>
    <lineage>
        <taxon>Eukaryota</taxon>
        <taxon>Viridiplantae</taxon>
        <taxon>Streptophyta</taxon>
        <taxon>Embryophyta</taxon>
        <taxon>Tracheophyta</taxon>
        <taxon>Spermatophyta</taxon>
        <taxon>Magnoliopsida</taxon>
        <taxon>Liliopsida</taxon>
        <taxon>Poales</taxon>
        <taxon>Poaceae</taxon>
        <taxon>PACMAD clade</taxon>
        <taxon>Panicoideae</taxon>
        <taxon>Andropogonodae</taxon>
        <taxon>Andropogoneae</taxon>
        <taxon>Tripsacinae</taxon>
        <taxon>Zea</taxon>
    </lineage>
</organism>
<reference evidence="3" key="1">
    <citation type="submission" date="2015-12" db="EMBL/GenBank/DDBJ databases">
        <title>Update maize B73 reference genome by single molecule sequencing technologies.</title>
        <authorList>
            <consortium name="Maize Genome Sequencing Project"/>
            <person name="Ware D."/>
        </authorList>
    </citation>
    <scope>NUCLEOTIDE SEQUENCE [LARGE SCALE GENOMIC DNA]</scope>
    <source>
        <tissue evidence="3">Seedling</tissue>
    </source>
</reference>
<dbReference type="AlphaFoldDB" id="A0A1D6JN60"/>
<keyword evidence="2" id="KW-1133">Transmembrane helix</keyword>
<name>A0A1D6JN60_MAIZE</name>
<dbReference type="EMBL" id="CM007647">
    <property type="protein sequence ID" value="ONL93477.1"/>
    <property type="molecule type" value="Genomic_DNA"/>
</dbReference>
<evidence type="ECO:0000256" key="1">
    <source>
        <dbReference type="SAM" id="MobiDB-lite"/>
    </source>
</evidence>